<sequence>MNAGGGGGGEGNMISRTASHHTFASAHSTDRALTLQALRGASVATTPRDQSPAKRTGIPTSASASGVYLSQSVPGLPSSTSRSSAVPAMWKMADEVNGSGRGVGSAVNGRTPSEVPSTSALSFKTASPQLSEIASSNQGRSAPMLPHSPGHISATSTFHTNPVTPRMDPLSIVRPSDPVTASGGRRPGERGSGRQGGAAETGSMSSADPAVLALYKRRNTFGGGSDGMGGLLLKGHPIAGSSPFGGQHGSSTSNSQPSAHLPSPVAATAAAGATPDWGRRVRLDSCLTLQGLLGRRI</sequence>
<comment type="caution">
    <text evidence="2">The sequence shown here is derived from an EMBL/GenBank/DDBJ whole genome shotgun (WGS) entry which is preliminary data.</text>
</comment>
<feature type="region of interest" description="Disordered" evidence="1">
    <location>
        <begin position="97"/>
        <end position="205"/>
    </location>
</feature>
<name>A0AAN6JGT9_9BASI</name>
<feature type="compositionally biased region" description="Polar residues" evidence="1">
    <location>
        <begin position="14"/>
        <end position="27"/>
    </location>
</feature>
<dbReference type="Proteomes" id="UP001176521">
    <property type="component" value="Unassembled WGS sequence"/>
</dbReference>
<feature type="compositionally biased region" description="Polar residues" evidence="1">
    <location>
        <begin position="153"/>
        <end position="163"/>
    </location>
</feature>
<evidence type="ECO:0000313" key="2">
    <source>
        <dbReference type="EMBL" id="KAK0519744.1"/>
    </source>
</evidence>
<reference evidence="2" key="1">
    <citation type="journal article" date="2023" name="PhytoFront">
        <title>Draft Genome Resources of Seven Strains of Tilletia horrida, Causal Agent of Kernel Smut of Rice.</title>
        <authorList>
            <person name="Khanal S."/>
            <person name="Antony Babu S."/>
            <person name="Zhou X.G."/>
        </authorList>
    </citation>
    <scope>NUCLEOTIDE SEQUENCE</scope>
    <source>
        <strain evidence="2">TX3</strain>
    </source>
</reference>
<feature type="compositionally biased region" description="Polar residues" evidence="1">
    <location>
        <begin position="58"/>
        <end position="84"/>
    </location>
</feature>
<feature type="compositionally biased region" description="Gly residues" evidence="1">
    <location>
        <begin position="1"/>
        <end position="11"/>
    </location>
</feature>
<dbReference type="EMBL" id="JAPDMQ010000917">
    <property type="protein sequence ID" value="KAK0519744.1"/>
    <property type="molecule type" value="Genomic_DNA"/>
</dbReference>
<keyword evidence="3" id="KW-1185">Reference proteome</keyword>
<feature type="region of interest" description="Disordered" evidence="1">
    <location>
        <begin position="239"/>
        <end position="272"/>
    </location>
</feature>
<feature type="compositionally biased region" description="Polar residues" evidence="1">
    <location>
        <begin position="249"/>
        <end position="258"/>
    </location>
</feature>
<dbReference type="AlphaFoldDB" id="A0AAN6JGT9"/>
<protein>
    <submittedName>
        <fullName evidence="2">Uncharacterized protein</fullName>
    </submittedName>
</protein>
<proteinExistence type="predicted"/>
<accession>A0AAN6JGT9</accession>
<evidence type="ECO:0000256" key="1">
    <source>
        <dbReference type="SAM" id="MobiDB-lite"/>
    </source>
</evidence>
<evidence type="ECO:0000313" key="3">
    <source>
        <dbReference type="Proteomes" id="UP001176521"/>
    </source>
</evidence>
<gene>
    <name evidence="2" type="ORF">OC842_007342</name>
</gene>
<organism evidence="2 3">
    <name type="scientific">Tilletia horrida</name>
    <dbReference type="NCBI Taxonomy" id="155126"/>
    <lineage>
        <taxon>Eukaryota</taxon>
        <taxon>Fungi</taxon>
        <taxon>Dikarya</taxon>
        <taxon>Basidiomycota</taxon>
        <taxon>Ustilaginomycotina</taxon>
        <taxon>Exobasidiomycetes</taxon>
        <taxon>Tilletiales</taxon>
        <taxon>Tilletiaceae</taxon>
        <taxon>Tilletia</taxon>
    </lineage>
</organism>
<feature type="region of interest" description="Disordered" evidence="1">
    <location>
        <begin position="1"/>
        <end position="84"/>
    </location>
</feature>
<feature type="compositionally biased region" description="Polar residues" evidence="1">
    <location>
        <begin position="108"/>
        <end position="140"/>
    </location>
</feature>